<accession>A0ABQ9WGM8</accession>
<evidence type="ECO:0000313" key="2">
    <source>
        <dbReference type="EMBL" id="KAK2120823.1"/>
    </source>
</evidence>
<evidence type="ECO:0000256" key="1">
    <source>
        <dbReference type="SAM" id="MobiDB-lite"/>
    </source>
</evidence>
<feature type="region of interest" description="Disordered" evidence="1">
    <location>
        <begin position="259"/>
        <end position="285"/>
    </location>
</feature>
<dbReference type="EMBL" id="JASSZA010000001">
    <property type="protein sequence ID" value="KAK2120823.1"/>
    <property type="molecule type" value="Genomic_DNA"/>
</dbReference>
<feature type="compositionally biased region" description="Gly residues" evidence="1">
    <location>
        <begin position="153"/>
        <end position="165"/>
    </location>
</feature>
<gene>
    <name evidence="2" type="ORF">P7K49_002209</name>
</gene>
<sequence length="285" mass="29817">MPGASAHPTKQALGSARWSRQGQWLQAARCEAAAGRRGPDAGSHTPLCSHPDTHPTQMPLSLVLTRECAQKWLPKTQVAVTPLPYSGHWLLGALGCGLWAQLSRPPGTLWMRTLPKAQPPCCLWRHCPDHTKETGSGWVGEGLGLVGTALQGPGQGGRGAGGKGAGSRPLRVCHPQSQAPDGSIRAGVTRGMATSLHRLSFKTFPKDGHYARLRTSLGAWGSAFHPPEPCLQWKISARAGQILGANSGNSLLSKEVHSAMAGDSVGSPLGGQPRAPRSSGDSVGS</sequence>
<feature type="region of interest" description="Disordered" evidence="1">
    <location>
        <begin position="151"/>
        <end position="186"/>
    </location>
</feature>
<comment type="caution">
    <text evidence="2">The sequence shown here is derived from an EMBL/GenBank/DDBJ whole genome shotgun (WGS) entry which is preliminary data.</text>
</comment>
<feature type="region of interest" description="Disordered" evidence="1">
    <location>
        <begin position="29"/>
        <end position="53"/>
    </location>
</feature>
<proteinExistence type="predicted"/>
<evidence type="ECO:0000313" key="3">
    <source>
        <dbReference type="Proteomes" id="UP001266305"/>
    </source>
</evidence>
<protein>
    <submittedName>
        <fullName evidence="2">Uncharacterized protein</fullName>
    </submittedName>
</protein>
<reference evidence="2 3" key="1">
    <citation type="submission" date="2023-05" db="EMBL/GenBank/DDBJ databases">
        <title>B98-5 Cell Line De Novo Hybrid Assembly: An Optical Mapping Approach.</title>
        <authorList>
            <person name="Kananen K."/>
            <person name="Auerbach J.A."/>
            <person name="Kautto E."/>
            <person name="Blachly J.S."/>
        </authorList>
    </citation>
    <scope>NUCLEOTIDE SEQUENCE [LARGE SCALE GENOMIC DNA]</scope>
    <source>
        <strain evidence="2">B95-8</strain>
        <tissue evidence="2">Cell line</tissue>
    </source>
</reference>
<organism evidence="2 3">
    <name type="scientific">Saguinus oedipus</name>
    <name type="common">Cotton-top tamarin</name>
    <name type="synonym">Oedipomidas oedipus</name>
    <dbReference type="NCBI Taxonomy" id="9490"/>
    <lineage>
        <taxon>Eukaryota</taxon>
        <taxon>Metazoa</taxon>
        <taxon>Chordata</taxon>
        <taxon>Craniata</taxon>
        <taxon>Vertebrata</taxon>
        <taxon>Euteleostomi</taxon>
        <taxon>Mammalia</taxon>
        <taxon>Eutheria</taxon>
        <taxon>Euarchontoglires</taxon>
        <taxon>Primates</taxon>
        <taxon>Haplorrhini</taxon>
        <taxon>Platyrrhini</taxon>
        <taxon>Cebidae</taxon>
        <taxon>Callitrichinae</taxon>
        <taxon>Saguinus</taxon>
    </lineage>
</organism>
<name>A0ABQ9WGM8_SAGOE</name>
<dbReference type="Proteomes" id="UP001266305">
    <property type="component" value="Unassembled WGS sequence"/>
</dbReference>
<feature type="region of interest" description="Disordered" evidence="1">
    <location>
        <begin position="1"/>
        <end position="20"/>
    </location>
</feature>
<keyword evidence="3" id="KW-1185">Reference proteome</keyword>